<evidence type="ECO:0000256" key="1">
    <source>
        <dbReference type="SAM" id="MobiDB-lite"/>
    </source>
</evidence>
<evidence type="ECO:0000313" key="4">
    <source>
        <dbReference type="Proteomes" id="UP001147760"/>
    </source>
</evidence>
<protein>
    <recommendedName>
        <fullName evidence="2">Azaphilone pigments biosynthesis cluster protein L N-terminal domain-containing protein</fullName>
    </recommendedName>
</protein>
<name>A0A9W9X919_9EURO</name>
<accession>A0A9W9X919</accession>
<feature type="region of interest" description="Disordered" evidence="1">
    <location>
        <begin position="398"/>
        <end position="615"/>
    </location>
</feature>
<comment type="caution">
    <text evidence="3">The sequence shown here is derived from an EMBL/GenBank/DDBJ whole genome shotgun (WGS) entry which is preliminary data.</text>
</comment>
<dbReference type="EMBL" id="JAPWDO010000001">
    <property type="protein sequence ID" value="KAJ5486623.1"/>
    <property type="molecule type" value="Genomic_DNA"/>
</dbReference>
<evidence type="ECO:0000313" key="3">
    <source>
        <dbReference type="EMBL" id="KAJ5486623.1"/>
    </source>
</evidence>
<feature type="compositionally biased region" description="Low complexity" evidence="1">
    <location>
        <begin position="532"/>
        <end position="573"/>
    </location>
</feature>
<dbReference type="GO" id="GO:0006355">
    <property type="term" value="P:regulation of DNA-templated transcription"/>
    <property type="evidence" value="ECO:0007669"/>
    <property type="project" value="InterPro"/>
</dbReference>
<organism evidence="3 4">
    <name type="scientific">Penicillium desertorum</name>
    <dbReference type="NCBI Taxonomy" id="1303715"/>
    <lineage>
        <taxon>Eukaryota</taxon>
        <taxon>Fungi</taxon>
        <taxon>Dikarya</taxon>
        <taxon>Ascomycota</taxon>
        <taxon>Pezizomycotina</taxon>
        <taxon>Eurotiomycetes</taxon>
        <taxon>Eurotiomycetidae</taxon>
        <taxon>Eurotiales</taxon>
        <taxon>Aspergillaceae</taxon>
        <taxon>Penicillium</taxon>
    </lineage>
</organism>
<feature type="compositionally biased region" description="Polar residues" evidence="1">
    <location>
        <begin position="435"/>
        <end position="446"/>
    </location>
</feature>
<feature type="domain" description="Azaphilone pigments biosynthesis cluster protein L N-terminal" evidence="2">
    <location>
        <begin position="5"/>
        <end position="154"/>
    </location>
</feature>
<feature type="compositionally biased region" description="Basic and acidic residues" evidence="1">
    <location>
        <begin position="593"/>
        <end position="605"/>
    </location>
</feature>
<feature type="compositionally biased region" description="Polar residues" evidence="1">
    <location>
        <begin position="479"/>
        <end position="500"/>
    </location>
</feature>
<dbReference type="PANTHER" id="PTHR36167">
    <property type="entry name" value="C2H2 FINGER DOMAIN TRANSCRIPTION FACTOR (EUROFUNG)-RELATED"/>
    <property type="match status" value="1"/>
</dbReference>
<keyword evidence="4" id="KW-1185">Reference proteome</keyword>
<dbReference type="InterPro" id="IPR031348">
    <property type="entry name" value="PigL_N"/>
</dbReference>
<reference evidence="3" key="1">
    <citation type="submission" date="2022-12" db="EMBL/GenBank/DDBJ databases">
        <authorList>
            <person name="Petersen C."/>
        </authorList>
    </citation>
    <scope>NUCLEOTIDE SEQUENCE</scope>
    <source>
        <strain evidence="3">IBT 17660</strain>
    </source>
</reference>
<dbReference type="Proteomes" id="UP001147760">
    <property type="component" value="Unassembled WGS sequence"/>
</dbReference>
<dbReference type="Pfam" id="PF17111">
    <property type="entry name" value="PigL_N"/>
    <property type="match status" value="1"/>
</dbReference>
<dbReference type="InterPro" id="IPR039327">
    <property type="entry name" value="CON7-like"/>
</dbReference>
<gene>
    <name evidence="3" type="ORF">N7530_000923</name>
</gene>
<reference evidence="3" key="2">
    <citation type="journal article" date="2023" name="IMA Fungus">
        <title>Comparative genomic study of the Penicillium genus elucidates a diverse pangenome and 15 lateral gene transfer events.</title>
        <authorList>
            <person name="Petersen C."/>
            <person name="Sorensen T."/>
            <person name="Nielsen M.R."/>
            <person name="Sondergaard T.E."/>
            <person name="Sorensen J.L."/>
            <person name="Fitzpatrick D.A."/>
            <person name="Frisvad J.C."/>
            <person name="Nielsen K.L."/>
        </authorList>
    </citation>
    <scope>NUCLEOTIDE SEQUENCE</scope>
    <source>
        <strain evidence="3">IBT 17660</strain>
    </source>
</reference>
<sequence length="640" mass="70262">MSGLEIIGVAASIIQVADLGTSLSVKLFSFYRRVKNANESIQLLSNEVALISAILRELGESLKGQEASKLCSDEAFQTLKCVLQQCRDVLRQIEKVVCMNEQSSKSRLQQVTGKIKLFLLEPSLDPLKTDLERLKSTMLLLLNVIMFAGKVRNHDIPNDQEQRALIEALLREKHLETNGINSPPPNYQQTQHMVDSKIPREPPKPLPAQKVQFAEVNEYNALIHKMLDEIDSCKSKLEKSRCLRIRKGVLSIHDSEIIRFQLAHGHSVLHHFDKSLLSDENDSTESPRVHTALPVPIPDAPLKRVGRPCSNIPRFDGLGLPKAEAVAPDLVYRKALGEEEEDLARLAGPPMLRSPLPISRQTARKASIVQMSPTGSIQGSSELQSSPRDEPELLEIERTQKEQYLSDKEKAYGETDYKPTVIAENKTGSPIVPDKSTTPTETTSPDQRPVHRGYSRTQITVQIDGQETEVAWTDPIRNATGTSSNNQEDSRSESNCSTMLCTPPAYSPVSASFSPTSPAYSPTSPAFPPTSPSYSPVSPSYSPASPSYSPASPSYSPASPSYSPASPSYSPVSHSNKELGGSPAFYSPRSRGLSREDSEAKENSHPDSPPAAGTLIALPESFEDLLLRWTKLGLNEVEAL</sequence>
<proteinExistence type="predicted"/>
<evidence type="ECO:0000259" key="2">
    <source>
        <dbReference type="Pfam" id="PF17111"/>
    </source>
</evidence>
<feature type="compositionally biased region" description="Low complexity" evidence="1">
    <location>
        <begin position="510"/>
        <end position="524"/>
    </location>
</feature>
<feature type="compositionally biased region" description="Polar residues" evidence="1">
    <location>
        <begin position="455"/>
        <end position="465"/>
    </location>
</feature>
<dbReference type="OrthoDB" id="5431013at2759"/>
<feature type="region of interest" description="Disordered" evidence="1">
    <location>
        <begin position="346"/>
        <end position="367"/>
    </location>
</feature>
<feature type="compositionally biased region" description="Basic and acidic residues" evidence="1">
    <location>
        <begin position="398"/>
        <end position="417"/>
    </location>
</feature>
<dbReference type="PANTHER" id="PTHR36167:SF3">
    <property type="entry name" value="C2H2 FINGER DOMAIN TRANSCRIPTION FACTOR (EUROFUNG)-RELATED"/>
    <property type="match status" value="1"/>
</dbReference>
<feature type="region of interest" description="Disordered" evidence="1">
    <location>
        <begin position="177"/>
        <end position="200"/>
    </location>
</feature>
<dbReference type="AlphaFoldDB" id="A0A9W9X919"/>